<dbReference type="AlphaFoldDB" id="W2PS54"/>
<protein>
    <submittedName>
        <fullName evidence="2">Uncharacterized protein</fullName>
    </submittedName>
</protein>
<evidence type="ECO:0000256" key="1">
    <source>
        <dbReference type="SAM" id="MobiDB-lite"/>
    </source>
</evidence>
<sequence>MVFSITSPDRYRGTATSRKKLRYITELVRNDGLWCNLRTIVQLLEPNKTALRALEADNVFVSAVYRWFRWLWYHPAYGITSPDEEARHCELVESHDSAEEQEPGGQAQGGIELLGSTAEQVTSATTIDEPPAADETPISVGEHEKMTAFQLDELQACFRKQNKLHGFCVHTNAMGIAFMLDPSMVLDAFVGADDGTVDDQLCKMAKRCGILTPTTGIPKLTAEMLAFKSEKRRGGEEQSNKYSESSPHEYWSAKSNQKYPLLRRLPKLYSQSPLHQPRARERGASSTTFLQAKE</sequence>
<reference evidence="2 3" key="2">
    <citation type="submission" date="2013-11" db="EMBL/GenBank/DDBJ databases">
        <title>The Genome Sequence of Phytophthora parasitica INRA-310.</title>
        <authorList>
            <consortium name="The Broad Institute Genomics Platform"/>
            <person name="Russ C."/>
            <person name="Tyler B."/>
            <person name="Panabieres F."/>
            <person name="Shan W."/>
            <person name="Tripathy S."/>
            <person name="Grunwald N."/>
            <person name="Machado M."/>
            <person name="Johnson C.S."/>
            <person name="Arredondo F."/>
            <person name="Hong C."/>
            <person name="Coffey M."/>
            <person name="Young S.K."/>
            <person name="Zeng Q."/>
            <person name="Gargeya S."/>
            <person name="Fitzgerald M."/>
            <person name="Abouelleil A."/>
            <person name="Alvarado L."/>
            <person name="Chapman S.B."/>
            <person name="Gainer-Dewar J."/>
            <person name="Goldberg J."/>
            <person name="Griggs A."/>
            <person name="Gujja S."/>
            <person name="Hansen M."/>
            <person name="Howarth C."/>
            <person name="Imamovic A."/>
            <person name="Ireland A."/>
            <person name="Larimer J."/>
            <person name="McCowan C."/>
            <person name="Murphy C."/>
            <person name="Pearson M."/>
            <person name="Poon T.W."/>
            <person name="Priest M."/>
            <person name="Roberts A."/>
            <person name="Saif S."/>
            <person name="Shea T."/>
            <person name="Sykes S."/>
            <person name="Wortman J."/>
            <person name="Nusbaum C."/>
            <person name="Birren B."/>
        </authorList>
    </citation>
    <scope>NUCLEOTIDE SEQUENCE [LARGE SCALE GENOMIC DNA]</scope>
    <source>
        <strain evidence="2 3">INRA-310</strain>
    </source>
</reference>
<proteinExistence type="predicted"/>
<feature type="compositionally biased region" description="Basic and acidic residues" evidence="1">
    <location>
        <begin position="230"/>
        <end position="239"/>
    </location>
</feature>
<name>W2PS54_PHYN3</name>
<feature type="region of interest" description="Disordered" evidence="1">
    <location>
        <begin position="269"/>
        <end position="294"/>
    </location>
</feature>
<evidence type="ECO:0000313" key="2">
    <source>
        <dbReference type="EMBL" id="ETN03476.1"/>
    </source>
</evidence>
<evidence type="ECO:0000313" key="3">
    <source>
        <dbReference type="Proteomes" id="UP000018817"/>
    </source>
</evidence>
<dbReference type="RefSeq" id="XP_008911249.1">
    <property type="nucleotide sequence ID" value="XM_008913001.1"/>
</dbReference>
<dbReference type="OrthoDB" id="4951847at2759"/>
<dbReference type="EMBL" id="KI669611">
    <property type="protein sequence ID" value="ETN03476.1"/>
    <property type="molecule type" value="Genomic_DNA"/>
</dbReference>
<accession>W2PS54</accession>
<organism evidence="2 3">
    <name type="scientific">Phytophthora nicotianae (strain INRA-310)</name>
    <name type="common">Phytophthora parasitica</name>
    <dbReference type="NCBI Taxonomy" id="761204"/>
    <lineage>
        <taxon>Eukaryota</taxon>
        <taxon>Sar</taxon>
        <taxon>Stramenopiles</taxon>
        <taxon>Oomycota</taxon>
        <taxon>Peronosporomycetes</taxon>
        <taxon>Peronosporales</taxon>
        <taxon>Peronosporaceae</taxon>
        <taxon>Phytophthora</taxon>
    </lineage>
</organism>
<dbReference type="VEuPathDB" id="FungiDB:PPTG_23785"/>
<gene>
    <name evidence="2" type="ORF">PPTG_23785</name>
</gene>
<dbReference type="GeneID" id="20192384"/>
<dbReference type="Proteomes" id="UP000018817">
    <property type="component" value="Unassembled WGS sequence"/>
</dbReference>
<feature type="compositionally biased region" description="Polar residues" evidence="1">
    <location>
        <begin position="284"/>
        <end position="294"/>
    </location>
</feature>
<dbReference type="OMA" id="VHTNAMG"/>
<reference evidence="3" key="1">
    <citation type="submission" date="2011-12" db="EMBL/GenBank/DDBJ databases">
        <authorList>
            <consortium name="The Broad Institute Genome Sequencing Platform"/>
            <person name="Russ C."/>
            <person name="Tyler B."/>
            <person name="Panabieres F."/>
            <person name="Shan W."/>
            <person name="Tripathy S."/>
            <person name="Grunwald N."/>
            <person name="Machado M."/>
            <person name="Young S.K."/>
            <person name="Zeng Q."/>
            <person name="Gargeya S."/>
            <person name="Fitzgerald M."/>
            <person name="Haas B."/>
            <person name="Abouelleil A."/>
            <person name="Alvarado L."/>
            <person name="Arachchi H.M."/>
            <person name="Berlin A."/>
            <person name="Chapman S.B."/>
            <person name="Gearin G."/>
            <person name="Goldberg J."/>
            <person name="Griggs A."/>
            <person name="Gujja S."/>
            <person name="Hansen M."/>
            <person name="Heiman D."/>
            <person name="Howarth C."/>
            <person name="Larimer J."/>
            <person name="Lui A."/>
            <person name="MacDonald P.J.P."/>
            <person name="McCowen C."/>
            <person name="Montmayeur A."/>
            <person name="Murphy C."/>
            <person name="Neiman D."/>
            <person name="Pearson M."/>
            <person name="Priest M."/>
            <person name="Roberts A."/>
            <person name="Saif S."/>
            <person name="Shea T."/>
            <person name="Sisk P."/>
            <person name="Stolte C."/>
            <person name="Sykes S."/>
            <person name="Wortman J."/>
            <person name="Nusbaum C."/>
            <person name="Birren B."/>
        </authorList>
    </citation>
    <scope>NUCLEOTIDE SEQUENCE [LARGE SCALE GENOMIC DNA]</scope>
    <source>
        <strain evidence="3">INRA-310</strain>
    </source>
</reference>
<feature type="region of interest" description="Disordered" evidence="1">
    <location>
        <begin position="230"/>
        <end position="251"/>
    </location>
</feature>